<dbReference type="InterPro" id="IPR019888">
    <property type="entry name" value="Tscrpt_reg_AsnC-like"/>
</dbReference>
<dbReference type="GO" id="GO:0043565">
    <property type="term" value="F:sequence-specific DNA binding"/>
    <property type="evidence" value="ECO:0007669"/>
    <property type="project" value="InterPro"/>
</dbReference>
<dbReference type="PRINTS" id="PR00033">
    <property type="entry name" value="HTHASNC"/>
</dbReference>
<dbReference type="RefSeq" id="WP_188221837.1">
    <property type="nucleotide sequence ID" value="NZ_JACVXD010000001.1"/>
</dbReference>
<dbReference type="Pfam" id="PF13404">
    <property type="entry name" value="HTH_AsnC-type"/>
    <property type="match status" value="1"/>
</dbReference>
<reference evidence="5 6" key="1">
    <citation type="journal article" date="2018" name="J. Microbiol.">
        <title>Aestuariibaculum marinum sp. nov., a marine bacterium isolated from seawater in South Korea.</title>
        <authorList>
            <person name="Choi J."/>
            <person name="Lee D."/>
            <person name="Jang J.H."/>
            <person name="Cha S."/>
            <person name="Seo T."/>
        </authorList>
    </citation>
    <scope>NUCLEOTIDE SEQUENCE [LARGE SCALE GENOMIC DNA]</scope>
    <source>
        <strain evidence="5 6">IP7</strain>
    </source>
</reference>
<evidence type="ECO:0000256" key="2">
    <source>
        <dbReference type="ARBA" id="ARBA00023125"/>
    </source>
</evidence>
<dbReference type="GO" id="GO:0043200">
    <property type="term" value="P:response to amino acid"/>
    <property type="evidence" value="ECO:0007669"/>
    <property type="project" value="TreeGrafter"/>
</dbReference>
<dbReference type="EMBL" id="JACVXD010000001">
    <property type="protein sequence ID" value="MBD0822516.1"/>
    <property type="molecule type" value="Genomic_DNA"/>
</dbReference>
<keyword evidence="1" id="KW-0805">Transcription regulation</keyword>
<feature type="domain" description="HTH asnC-type" evidence="4">
    <location>
        <begin position="1"/>
        <end position="62"/>
    </location>
</feature>
<dbReference type="InterPro" id="IPR036388">
    <property type="entry name" value="WH-like_DNA-bd_sf"/>
</dbReference>
<dbReference type="InterPro" id="IPR000485">
    <property type="entry name" value="AsnC-type_HTH_dom"/>
</dbReference>
<dbReference type="InterPro" id="IPR036390">
    <property type="entry name" value="WH_DNA-bd_sf"/>
</dbReference>
<name>A0A8J6Q6D0_9FLAO</name>
<proteinExistence type="predicted"/>
<dbReference type="InterPro" id="IPR011008">
    <property type="entry name" value="Dimeric_a/b-barrel"/>
</dbReference>
<keyword evidence="3" id="KW-0804">Transcription</keyword>
<dbReference type="SUPFAM" id="SSF46785">
    <property type="entry name" value="Winged helix' DNA-binding domain"/>
    <property type="match status" value="1"/>
</dbReference>
<protein>
    <submittedName>
        <fullName evidence="5">Lrp/AsnC family transcriptional regulator</fullName>
    </submittedName>
</protein>
<evidence type="ECO:0000256" key="1">
    <source>
        <dbReference type="ARBA" id="ARBA00023015"/>
    </source>
</evidence>
<organism evidence="5 6">
    <name type="scientific">Aestuariibaculum marinum</name>
    <dbReference type="NCBI Taxonomy" id="2683592"/>
    <lineage>
        <taxon>Bacteria</taxon>
        <taxon>Pseudomonadati</taxon>
        <taxon>Bacteroidota</taxon>
        <taxon>Flavobacteriia</taxon>
        <taxon>Flavobacteriales</taxon>
        <taxon>Flavobacteriaceae</taxon>
    </lineage>
</organism>
<keyword evidence="2" id="KW-0238">DNA-binding</keyword>
<dbReference type="GO" id="GO:0006355">
    <property type="term" value="P:regulation of DNA-templated transcription"/>
    <property type="evidence" value="ECO:0007669"/>
    <property type="project" value="UniProtKB-ARBA"/>
</dbReference>
<evidence type="ECO:0000313" key="6">
    <source>
        <dbReference type="Proteomes" id="UP000621516"/>
    </source>
</evidence>
<accession>A0A8J6Q6D0</accession>
<dbReference type="InterPro" id="IPR019887">
    <property type="entry name" value="Tscrpt_reg_AsnC/Lrp_C"/>
</dbReference>
<dbReference type="CDD" id="cd00090">
    <property type="entry name" value="HTH_ARSR"/>
    <property type="match status" value="1"/>
</dbReference>
<gene>
    <name evidence="5" type="ORF">ICJ85_00640</name>
</gene>
<dbReference type="PANTHER" id="PTHR30154">
    <property type="entry name" value="LEUCINE-RESPONSIVE REGULATORY PROTEIN"/>
    <property type="match status" value="1"/>
</dbReference>
<dbReference type="AlphaFoldDB" id="A0A8J6Q6D0"/>
<dbReference type="SUPFAM" id="SSF54909">
    <property type="entry name" value="Dimeric alpha+beta barrel"/>
    <property type="match status" value="1"/>
</dbReference>
<dbReference type="GO" id="GO:0005829">
    <property type="term" value="C:cytosol"/>
    <property type="evidence" value="ECO:0007669"/>
    <property type="project" value="TreeGrafter"/>
</dbReference>
<sequence length="150" mass="17258">MDKIDKSILKQLQINAKQNIKEIAGKVGLSVTPTYERVKKLEQAKIIKSYVALLDREVIGKKFVAYCQITLIRHHKGLINDFKTYTLNFPEIMECHHISGNFDFLLKIVVDDITQYQQFITDKLSLLDSISTINSSFVMESVKDTTVYEL</sequence>
<evidence type="ECO:0000256" key="3">
    <source>
        <dbReference type="ARBA" id="ARBA00023163"/>
    </source>
</evidence>
<evidence type="ECO:0000259" key="4">
    <source>
        <dbReference type="PROSITE" id="PS50956"/>
    </source>
</evidence>
<dbReference type="InterPro" id="IPR011991">
    <property type="entry name" value="ArsR-like_HTH"/>
</dbReference>
<dbReference type="PANTHER" id="PTHR30154:SF34">
    <property type="entry name" value="TRANSCRIPTIONAL REGULATOR AZLB"/>
    <property type="match status" value="1"/>
</dbReference>
<dbReference type="Pfam" id="PF01037">
    <property type="entry name" value="AsnC_trans_reg"/>
    <property type="match status" value="1"/>
</dbReference>
<dbReference type="PROSITE" id="PS50956">
    <property type="entry name" value="HTH_ASNC_2"/>
    <property type="match status" value="1"/>
</dbReference>
<dbReference type="SMART" id="SM00344">
    <property type="entry name" value="HTH_ASNC"/>
    <property type="match status" value="1"/>
</dbReference>
<keyword evidence="6" id="KW-1185">Reference proteome</keyword>
<dbReference type="Proteomes" id="UP000621516">
    <property type="component" value="Unassembled WGS sequence"/>
</dbReference>
<dbReference type="Gene3D" id="3.30.70.920">
    <property type="match status" value="1"/>
</dbReference>
<comment type="caution">
    <text evidence="5">The sequence shown here is derived from an EMBL/GenBank/DDBJ whole genome shotgun (WGS) entry which is preliminary data.</text>
</comment>
<evidence type="ECO:0000313" key="5">
    <source>
        <dbReference type="EMBL" id="MBD0822516.1"/>
    </source>
</evidence>
<dbReference type="Gene3D" id="1.10.10.10">
    <property type="entry name" value="Winged helix-like DNA-binding domain superfamily/Winged helix DNA-binding domain"/>
    <property type="match status" value="1"/>
</dbReference>